<comment type="caution">
    <text evidence="1">The sequence shown here is derived from an EMBL/GenBank/DDBJ whole genome shotgun (WGS) entry which is preliminary data.</text>
</comment>
<keyword evidence="2" id="KW-1185">Reference proteome</keyword>
<reference evidence="1" key="1">
    <citation type="journal article" date="2022" name="bioRxiv">
        <title>Genomics of Preaxostyla Flagellates Illuminates Evolutionary Transitions and the Path Towards Mitochondrial Loss.</title>
        <authorList>
            <person name="Novak L.V.F."/>
            <person name="Treitli S.C."/>
            <person name="Pyrih J."/>
            <person name="Halakuc P."/>
            <person name="Pipaliya S.V."/>
            <person name="Vacek V."/>
            <person name="Brzon O."/>
            <person name="Soukal P."/>
            <person name="Eme L."/>
            <person name="Dacks J.B."/>
            <person name="Karnkowska A."/>
            <person name="Elias M."/>
            <person name="Hampl V."/>
        </authorList>
    </citation>
    <scope>NUCLEOTIDE SEQUENCE</scope>
    <source>
        <strain evidence="1">RCP-MX</strain>
    </source>
</reference>
<organism evidence="1 2">
    <name type="scientific">Paratrimastix pyriformis</name>
    <dbReference type="NCBI Taxonomy" id="342808"/>
    <lineage>
        <taxon>Eukaryota</taxon>
        <taxon>Metamonada</taxon>
        <taxon>Preaxostyla</taxon>
        <taxon>Paratrimastigidae</taxon>
        <taxon>Paratrimastix</taxon>
    </lineage>
</organism>
<gene>
    <name evidence="1" type="ORF">PAPYR_2965</name>
</gene>
<evidence type="ECO:0000313" key="1">
    <source>
        <dbReference type="EMBL" id="KAJ4460732.1"/>
    </source>
</evidence>
<evidence type="ECO:0000313" key="2">
    <source>
        <dbReference type="Proteomes" id="UP001141327"/>
    </source>
</evidence>
<accession>A0ABQ8UQG0</accession>
<protein>
    <submittedName>
        <fullName evidence="1">Uncharacterized protein</fullName>
    </submittedName>
</protein>
<sequence length="125" mass="13694">MRPPSHAGPLMRPLCPSSARSLLLCAGPPKDPTLVAATLAEEFGGCTLPEPDQPSTHWEFATFGSVRRQFMASQQDFANFLELVLPLLVRVGARGAMLWRFADYAQDLYGVGSEETTHREAKDCS</sequence>
<dbReference type="Proteomes" id="UP001141327">
    <property type="component" value="Unassembled WGS sequence"/>
</dbReference>
<proteinExistence type="predicted"/>
<name>A0ABQ8UQG0_9EUKA</name>
<dbReference type="EMBL" id="JAPMOS010000011">
    <property type="protein sequence ID" value="KAJ4460732.1"/>
    <property type="molecule type" value="Genomic_DNA"/>
</dbReference>